<evidence type="ECO:0000256" key="1">
    <source>
        <dbReference type="ARBA" id="ARBA00022737"/>
    </source>
</evidence>
<feature type="region of interest" description="Disordered" evidence="3">
    <location>
        <begin position="2220"/>
        <end position="2261"/>
    </location>
</feature>
<feature type="repeat" description="ANK" evidence="2">
    <location>
        <begin position="900"/>
        <end position="932"/>
    </location>
</feature>
<dbReference type="InterPro" id="IPR058257">
    <property type="entry name" value="CorA-like_dom"/>
</dbReference>
<dbReference type="InterPro" id="IPR002110">
    <property type="entry name" value="Ankyrin_rpt"/>
</dbReference>
<dbReference type="InterPro" id="IPR027417">
    <property type="entry name" value="P-loop_NTPase"/>
</dbReference>
<dbReference type="EMBL" id="JAGPUO010000017">
    <property type="protein sequence ID" value="KAG5657400.1"/>
    <property type="molecule type" value="Genomic_DNA"/>
</dbReference>
<evidence type="ECO:0000313" key="6">
    <source>
        <dbReference type="Proteomes" id="UP000782241"/>
    </source>
</evidence>
<feature type="repeat" description="ANK" evidence="2">
    <location>
        <begin position="934"/>
        <end position="957"/>
    </location>
</feature>
<dbReference type="Pfam" id="PF26616">
    <property type="entry name" value="CorA-like"/>
    <property type="match status" value="1"/>
</dbReference>
<gene>
    <name evidence="5" type="ORF">KAF25_005964</name>
</gene>
<dbReference type="SUPFAM" id="SSF52540">
    <property type="entry name" value="P-loop containing nucleoside triphosphate hydrolases"/>
    <property type="match status" value="1"/>
</dbReference>
<dbReference type="Proteomes" id="UP000782241">
    <property type="component" value="Unassembled WGS sequence"/>
</dbReference>
<organism evidence="5 6">
    <name type="scientific">Fusarium avenaceum</name>
    <dbReference type="NCBI Taxonomy" id="40199"/>
    <lineage>
        <taxon>Eukaryota</taxon>
        <taxon>Fungi</taxon>
        <taxon>Dikarya</taxon>
        <taxon>Ascomycota</taxon>
        <taxon>Pezizomycotina</taxon>
        <taxon>Sordariomycetes</taxon>
        <taxon>Hypocreomycetidae</taxon>
        <taxon>Hypocreales</taxon>
        <taxon>Nectriaceae</taxon>
        <taxon>Fusarium</taxon>
        <taxon>Fusarium tricinctum species complex</taxon>
    </lineage>
</organism>
<dbReference type="InterPro" id="IPR036770">
    <property type="entry name" value="Ankyrin_rpt-contain_sf"/>
</dbReference>
<evidence type="ECO:0000256" key="3">
    <source>
        <dbReference type="SAM" id="MobiDB-lite"/>
    </source>
</evidence>
<dbReference type="InterPro" id="IPR011009">
    <property type="entry name" value="Kinase-like_dom_sf"/>
</dbReference>
<dbReference type="SUPFAM" id="SSF48403">
    <property type="entry name" value="Ankyrin repeat"/>
    <property type="match status" value="1"/>
</dbReference>
<dbReference type="PROSITE" id="PS50011">
    <property type="entry name" value="PROTEIN_KINASE_DOM"/>
    <property type="match status" value="1"/>
</dbReference>
<proteinExistence type="predicted"/>
<dbReference type="Pfam" id="PF24809">
    <property type="entry name" value="DUF7708"/>
    <property type="match status" value="1"/>
</dbReference>
<dbReference type="SMART" id="SM00220">
    <property type="entry name" value="S_TKc"/>
    <property type="match status" value="1"/>
</dbReference>
<dbReference type="PROSITE" id="PS50297">
    <property type="entry name" value="ANK_REP_REGION"/>
    <property type="match status" value="2"/>
</dbReference>
<keyword evidence="6" id="KW-1185">Reference proteome</keyword>
<evidence type="ECO:0000313" key="5">
    <source>
        <dbReference type="EMBL" id="KAG5657400.1"/>
    </source>
</evidence>
<dbReference type="SMART" id="SM00248">
    <property type="entry name" value="ANK"/>
    <property type="match status" value="5"/>
</dbReference>
<dbReference type="PANTHER" id="PTHR10039:SF14">
    <property type="entry name" value="NACHT DOMAIN-CONTAINING PROTEIN"/>
    <property type="match status" value="1"/>
</dbReference>
<dbReference type="Pfam" id="PF00069">
    <property type="entry name" value="Pkinase"/>
    <property type="match status" value="1"/>
</dbReference>
<evidence type="ECO:0000256" key="2">
    <source>
        <dbReference type="PROSITE-ProRule" id="PRU00023"/>
    </source>
</evidence>
<dbReference type="PROSITE" id="PS50088">
    <property type="entry name" value="ANK_REPEAT"/>
    <property type="match status" value="2"/>
</dbReference>
<dbReference type="Pfam" id="PF24883">
    <property type="entry name" value="NPHP3_N"/>
    <property type="match status" value="1"/>
</dbReference>
<comment type="caution">
    <text evidence="5">The sequence shown here is derived from an EMBL/GenBank/DDBJ whole genome shotgun (WGS) entry which is preliminary data.</text>
</comment>
<dbReference type="GO" id="GO:0004672">
    <property type="term" value="F:protein kinase activity"/>
    <property type="evidence" value="ECO:0007669"/>
    <property type="project" value="InterPro"/>
</dbReference>
<keyword evidence="2" id="KW-0040">ANK repeat</keyword>
<evidence type="ECO:0000259" key="4">
    <source>
        <dbReference type="PROSITE" id="PS50011"/>
    </source>
</evidence>
<dbReference type="PANTHER" id="PTHR10039">
    <property type="entry name" value="AMELOGENIN"/>
    <property type="match status" value="1"/>
</dbReference>
<dbReference type="InterPro" id="IPR056884">
    <property type="entry name" value="NPHP3-like_N"/>
</dbReference>
<feature type="region of interest" description="Disordered" evidence="3">
    <location>
        <begin position="2273"/>
        <end position="2314"/>
    </location>
</feature>
<dbReference type="Gene3D" id="1.10.510.10">
    <property type="entry name" value="Transferase(Phosphotransferase) domain 1"/>
    <property type="match status" value="1"/>
</dbReference>
<dbReference type="SUPFAM" id="SSF56112">
    <property type="entry name" value="Protein kinase-like (PK-like)"/>
    <property type="match status" value="1"/>
</dbReference>
<feature type="compositionally biased region" description="Polar residues" evidence="3">
    <location>
        <begin position="2221"/>
        <end position="2240"/>
    </location>
</feature>
<dbReference type="Gene3D" id="3.40.50.300">
    <property type="entry name" value="P-loop containing nucleotide triphosphate hydrolases"/>
    <property type="match status" value="1"/>
</dbReference>
<protein>
    <recommendedName>
        <fullName evidence="4">Protein kinase domain-containing protein</fullName>
    </recommendedName>
</protein>
<dbReference type="Pfam" id="PF12796">
    <property type="entry name" value="Ank_2"/>
    <property type="match status" value="1"/>
</dbReference>
<sequence length="2566" mass="292300">MEKFNPGSFQRALDRFKESLSPALIDQFSVCSLQDIRDVAGDIQREQGQGGKLRYLRRLGTFIEAMDQLSQTIEVFLNVNEFVCFIWGPIKFVLLAAKTHVESLDKILDVYARVSEEIPSLYHYRATFERHPTLANVLEDYYSDILSFHQAVLSIFNRPKWKQLCHSIWKTFDSNLQPILNSMNSRRTLLESEKSSATLDGIQLLLDRISQDRERQARDIRQINKQSHARRVSEFRDKLQTADYQTDHEISTQDRTGDSGNWIFNTNKFQTWHDKNLPGHGILYVNGKPGAGKTTLTSGIIEKLLDSRDYSITHHCVLYFYFKHQAPGKSSFNGLLRAMLEQLINQDPCMSDHLFEKASSTQGVTLRTTNTLKKLIEDSLESYHLCYVVLDGLDECARDEAVNVVDWFLSLTSGKGDNSATKMRVLCSGQRDGVLDNLLASQPSIELETSGHITDIQQYCLKLCGIIQKKFDLESGKAHAIAERIVTESDGMFLYARVVLENLRDQTSRYRLEQELKENILPLGADKIEKAYERVAVRVFEDVSKAELEDATKILGWVICGRRHMRWREIQAYFCIDPSICDVDYDGKRLRVTCKDLCRSFVDIHPTRSKVGHPEDLIKIVHSTAQEFLVRRGLVKKSLENAKIALFCVQYLTSEPFRAEMEEEIVQSHAKKGYYSLQDYTVQNCFDHLQECVASQEDLQPEQFTGLMVSAEVFLSSYLAQDTGRPTELRGSTHTAETLRGLPQEPSERFGQYNLELRTSFIRKAIEKLCDSLSTVSWHHPLRGLHGVTGPFKCPKPWCKSFCAGFDTQDLRRQHINRHELPFRCSFQHCWANRLGFDAESKLERHRTNCHGETQEVKLFPLLGRVKGVTIWALVLQGNLAGVKALIDIGYDVNERNPKDESTPLYCAATAGNFQICKYLLDSGADPNLPGTPEGRTVLHVAIISGEVDIVHLLLQHKDCLPDKADSYSRTPFCYGCALGQLNVVRLLLETQRIDPTVRPTVTPEKCTTLCRLMPPIAYACIEGHFTVVHHLVEHGQMKLLDEKILIVALELGRSHVISFLLLLGLEVKSCRPVLKALRKGRASMAKSVLGHMLNTKTFVGGNDKDFQASRSALRPHTMHEVKYTDYKLSPASFQAWLRDTFGDPSIVVECKNGYFVFNLQDGVDLTEDHELEIYRKLRGYKRWPHAHKSLIKMKEGLFEPSKEEIIILEPKECTYGYSEEVATSPAGLQQHLLQNREDPHCCIIFITSEDSRAPLNSSYESFTYLSSFYQIPASFLDFVSSFGYTKLPKDYHMTGFNGLDTLDESGDSILQIPRLGRSGCEHSTQYLLRSMEKDVGPTSKPVWKIRQMAVHHQYDFITGKSIWLNIKTNGLMQERIKEAIADDPSLGPTPADGLAKSFSATLLTHLIHLQWCDDSWRHCINDFEKEVRDVLEKATTARVDQQPGFSMVAKRVLTMRSTMNGNDAPDATESPGLLKTALVKIDNGFRKPFMSYLQVSSKGSTMLPVTSEKPVTATDTRNDGVEKQLERFMVLDTFSINEMQRLYHLGEELEAFRLVMQLNRQTLRDIIEHYEDLANRDNFPAELKESCKSALASFTRRVERIRKNLEIRVTQVESLIAWLQEGKALFDGILQYRSVQVSHMFTESSHIQSEKMEKIAYKTEKETISMHVITCVTLAFLPGTFVAAFFQSGLIEINQAASGVQGAVTFHPGAFKLFACICFPLMFLTSAKMITQLLDHFRQHVDSNLAHGVNGDDQEVPYIAPAILESYWTEKRVDDILNAYEPPIPQSADMIIRQYLRIFSILVYIGEPREISWFCPNIKYINDIHLPLDRDSFPIRCLWAGIFLNTQWMFNPLIFTSDFIYKRIVLRKTILPVTYDKPLTEKRGGQSKVWRVQLHPKCNLVTRENKPVVFKVFEGAHAEDLYTAETSVYLKLRSKANKYITKHFACFSFQGKQKFIIVLEYAAGGSLLDFLQNTPLPVEPDDFHLLWGRLSKLLDALELLHDIYRSDKQSQWLLAGVHQDIQPANILVFPQKDKSAPFDVIFKLTDFGLAEIGRVSTSTGTMVTENRGNQMYISPESYANFSVQELVKSDVPPTADIWSLGAVFSDVFIWSNLGELGREKYRVRRKEEISRQRDLRAADFDACFHDGVDRLPAVEDSHNLALQHSRRTDKMSPFISELILEHMLTDVHQRGTAMQIRTRANKGMTKLNNEPSLESRHIQTNENQRQMPLQTRVPTGRSATSPSPTLTQRPPPTPTPIRFEGPQEVYQETMTDRTHFQHSPIENLSPARGASPVRPQSPEAQLQRPDPNSEPASTMVTVDMVYPMLEEKDSFNPFMNPLNTRAEKSSRIMDLPGLMEARSKIEERMGRDQIMVIDNFSSMKRHRQSVMRTARVISYVAKVADTNGMELYAASEATKKPRVCITSSQVEKAIGRMKTVSGTCNMWRSLDLILDRILVGTKVKPTSIYVYTDGIWEPGADEVRRAIRRAIDYLIQCNQSSSTLMFQFIQFGDDVEGSARLEYLDDECTREHGGEIYDVVDTRRCDDNIREIVIGSISKYHDGKKYKDG</sequence>
<dbReference type="InterPro" id="IPR056125">
    <property type="entry name" value="DUF7708"/>
</dbReference>
<feature type="domain" description="Protein kinase" evidence="4">
    <location>
        <begin position="1876"/>
        <end position="2214"/>
    </location>
</feature>
<dbReference type="GO" id="GO:0005524">
    <property type="term" value="F:ATP binding"/>
    <property type="evidence" value="ECO:0007669"/>
    <property type="project" value="InterPro"/>
</dbReference>
<name>A0A9P7H1N0_9HYPO</name>
<reference evidence="5" key="1">
    <citation type="submission" date="2021-04" db="EMBL/GenBank/DDBJ databases">
        <title>Draft genome of Fusarium avenaceum strain F156N33, isolated from an atmospheric sample in Virginia.</title>
        <authorList>
            <person name="Yang S."/>
            <person name="Vinatzer B.A."/>
            <person name="Coleman J."/>
        </authorList>
    </citation>
    <scope>NUCLEOTIDE SEQUENCE</scope>
    <source>
        <strain evidence="5">F156N33</strain>
    </source>
</reference>
<dbReference type="InterPro" id="IPR000719">
    <property type="entry name" value="Prot_kinase_dom"/>
</dbReference>
<dbReference type="Gene3D" id="1.25.40.20">
    <property type="entry name" value="Ankyrin repeat-containing domain"/>
    <property type="match status" value="1"/>
</dbReference>
<keyword evidence="1" id="KW-0677">Repeat</keyword>
<accession>A0A9P7H1N0</accession>